<reference evidence="1 2" key="1">
    <citation type="journal article" date="2018" name="Evol. Lett.">
        <title>Horizontal gene cluster transfer increased hallucinogenic mushroom diversity.</title>
        <authorList>
            <person name="Reynolds H.T."/>
            <person name="Vijayakumar V."/>
            <person name="Gluck-Thaler E."/>
            <person name="Korotkin H.B."/>
            <person name="Matheny P.B."/>
            <person name="Slot J.C."/>
        </authorList>
    </citation>
    <scope>NUCLEOTIDE SEQUENCE [LARGE SCALE GENOMIC DNA]</scope>
    <source>
        <strain evidence="1 2">SRW20</strain>
    </source>
</reference>
<gene>
    <name evidence="1" type="ORF">CVT26_000823</name>
</gene>
<proteinExistence type="predicted"/>
<sequence length="238" mass="26285">MSSSVRSLQASDICTVDAAQAPPPPRFLTIWPEELVAPFLSPIPSAGSPLLYCNNSSLNLEEASNVVITLRDDDVTPPMLERNFAGASLRLYYSGDQILFFTKGSIVLFEPAMTRDYGYLVTSFCGQLEERLFFRLETHSLGREPKPVQIHNWPSPIVLGVDNGCTDMVLDSSVLSQPDTVVAEICSSSHPYSRIQELGFHLLEWAKALCFDQCMMCVTCEDRPEDGQDAVAAETPDD</sequence>
<comment type="caution">
    <text evidence="1">The sequence shown here is derived from an EMBL/GenBank/DDBJ whole genome shotgun (WGS) entry which is preliminary data.</text>
</comment>
<organism evidence="1 2">
    <name type="scientific">Gymnopilus dilepis</name>
    <dbReference type="NCBI Taxonomy" id="231916"/>
    <lineage>
        <taxon>Eukaryota</taxon>
        <taxon>Fungi</taxon>
        <taxon>Dikarya</taxon>
        <taxon>Basidiomycota</taxon>
        <taxon>Agaricomycotina</taxon>
        <taxon>Agaricomycetes</taxon>
        <taxon>Agaricomycetidae</taxon>
        <taxon>Agaricales</taxon>
        <taxon>Agaricineae</taxon>
        <taxon>Hymenogastraceae</taxon>
        <taxon>Gymnopilus</taxon>
    </lineage>
</organism>
<accession>A0A409WL50</accession>
<dbReference type="InParanoid" id="A0A409WL50"/>
<dbReference type="EMBL" id="NHYE01005012">
    <property type="protein sequence ID" value="PPQ79248.1"/>
    <property type="molecule type" value="Genomic_DNA"/>
</dbReference>
<evidence type="ECO:0000313" key="1">
    <source>
        <dbReference type="EMBL" id="PPQ79248.1"/>
    </source>
</evidence>
<protein>
    <submittedName>
        <fullName evidence="1">Uncharacterized protein</fullName>
    </submittedName>
</protein>
<evidence type="ECO:0000313" key="2">
    <source>
        <dbReference type="Proteomes" id="UP000284706"/>
    </source>
</evidence>
<dbReference type="AlphaFoldDB" id="A0A409WL50"/>
<keyword evidence="2" id="KW-1185">Reference proteome</keyword>
<dbReference type="Proteomes" id="UP000284706">
    <property type="component" value="Unassembled WGS sequence"/>
</dbReference>
<name>A0A409WL50_9AGAR</name>